<evidence type="ECO:0000256" key="1">
    <source>
        <dbReference type="ARBA" id="ARBA00004123"/>
    </source>
</evidence>
<gene>
    <name evidence="9" type="ORF">TCM_008716</name>
</gene>
<dbReference type="GO" id="GO:0005634">
    <property type="term" value="C:nucleus"/>
    <property type="evidence" value="ECO:0007669"/>
    <property type="project" value="UniProtKB-SubCell"/>
</dbReference>
<dbReference type="PANTHER" id="PTHR48019">
    <property type="entry name" value="SERUM RESPONSE FACTOR HOMOLOG"/>
    <property type="match status" value="1"/>
</dbReference>
<dbReference type="Gramene" id="EOX99786">
    <property type="protein sequence ID" value="EOX99786"/>
    <property type="gene ID" value="TCM_008716"/>
</dbReference>
<dbReference type="GO" id="GO:0045944">
    <property type="term" value="P:positive regulation of transcription by RNA polymerase II"/>
    <property type="evidence" value="ECO:0007669"/>
    <property type="project" value="InterPro"/>
</dbReference>
<dbReference type="PROSITE" id="PS00350">
    <property type="entry name" value="MADS_BOX_1"/>
    <property type="match status" value="1"/>
</dbReference>
<organism evidence="9 10">
    <name type="scientific">Theobroma cacao</name>
    <name type="common">Cacao</name>
    <name type="synonym">Cocoa</name>
    <dbReference type="NCBI Taxonomy" id="3641"/>
    <lineage>
        <taxon>Eukaryota</taxon>
        <taxon>Viridiplantae</taxon>
        <taxon>Streptophyta</taxon>
        <taxon>Embryophyta</taxon>
        <taxon>Tracheophyta</taxon>
        <taxon>Spermatophyta</taxon>
        <taxon>Magnoliopsida</taxon>
        <taxon>eudicotyledons</taxon>
        <taxon>Gunneridae</taxon>
        <taxon>Pentapetalae</taxon>
        <taxon>rosids</taxon>
        <taxon>malvids</taxon>
        <taxon>Malvales</taxon>
        <taxon>Malvaceae</taxon>
        <taxon>Byttnerioideae</taxon>
        <taxon>Theobroma</taxon>
    </lineage>
</organism>
<dbReference type="AlphaFoldDB" id="A0A061E619"/>
<dbReference type="eggNOG" id="KOG0014">
    <property type="taxonomic scope" value="Eukaryota"/>
</dbReference>
<keyword evidence="10" id="KW-1185">Reference proteome</keyword>
<keyword evidence="5" id="KW-0539">Nucleus</keyword>
<evidence type="ECO:0000256" key="4">
    <source>
        <dbReference type="ARBA" id="ARBA00023163"/>
    </source>
</evidence>
<dbReference type="PROSITE" id="PS51297">
    <property type="entry name" value="K_BOX"/>
    <property type="match status" value="1"/>
</dbReference>
<protein>
    <submittedName>
        <fullName evidence="9">Flowering locus C, putative isoform 2</fullName>
    </submittedName>
</protein>
<dbReference type="InterPro" id="IPR033896">
    <property type="entry name" value="MEF2-like_N"/>
</dbReference>
<accession>A0A061E619</accession>
<sequence>MGRRKVQMKRIEDKSSRQVTFSKRRSGLIKKARELSVLCDVEIALVIFSSRGRLYEFSSADGLTKILERYRCHYEQESEASKDVNEALRSHTELLHIVQSQLEEPNVEQLSLMDLVNLEKQLDMALSETRARKTQLMMESIMTLQEKEKLLRAENELLERESAAMEKNEDEGNEVVIGFSNHQYLGNLGSLCCPTPTRL</sequence>
<dbReference type="GO" id="GO:0006357">
    <property type="term" value="P:regulation of transcription by RNA polymerase II"/>
    <property type="evidence" value="ECO:0000318"/>
    <property type="project" value="GO_Central"/>
</dbReference>
<dbReference type="InParanoid" id="A0A061E619"/>
<evidence type="ECO:0000256" key="5">
    <source>
        <dbReference type="ARBA" id="ARBA00023242"/>
    </source>
</evidence>
<comment type="subcellular location">
    <subcellularLocation>
        <location evidence="1">Nucleus</location>
    </subcellularLocation>
</comment>
<dbReference type="OMA" id="TRNYLSH"/>
<evidence type="ECO:0000256" key="6">
    <source>
        <dbReference type="SAM" id="Coils"/>
    </source>
</evidence>
<dbReference type="GO" id="GO:0000981">
    <property type="term" value="F:DNA-binding transcription factor activity, RNA polymerase II-specific"/>
    <property type="evidence" value="ECO:0000318"/>
    <property type="project" value="GO_Central"/>
</dbReference>
<dbReference type="SMART" id="SM00432">
    <property type="entry name" value="MADS"/>
    <property type="match status" value="1"/>
</dbReference>
<proteinExistence type="predicted"/>
<dbReference type="GO" id="GO:0000978">
    <property type="term" value="F:RNA polymerase II cis-regulatory region sequence-specific DNA binding"/>
    <property type="evidence" value="ECO:0000318"/>
    <property type="project" value="GO_Central"/>
</dbReference>
<dbReference type="Pfam" id="PF01486">
    <property type="entry name" value="K-box"/>
    <property type="match status" value="1"/>
</dbReference>
<dbReference type="SUPFAM" id="SSF55455">
    <property type="entry name" value="SRF-like"/>
    <property type="match status" value="1"/>
</dbReference>
<name>A0A061E619_THECC</name>
<keyword evidence="2" id="KW-0805">Transcription regulation</keyword>
<evidence type="ECO:0000259" key="8">
    <source>
        <dbReference type="PROSITE" id="PS51297"/>
    </source>
</evidence>
<keyword evidence="4" id="KW-0804">Transcription</keyword>
<dbReference type="CDD" id="cd00265">
    <property type="entry name" value="MADS_MEF2_like"/>
    <property type="match status" value="1"/>
</dbReference>
<reference evidence="9 10" key="1">
    <citation type="journal article" date="2013" name="Genome Biol.">
        <title>The genome sequence of the most widely cultivated cacao type and its use to identify candidate genes regulating pod color.</title>
        <authorList>
            <person name="Motamayor J.C."/>
            <person name="Mockaitis K."/>
            <person name="Schmutz J."/>
            <person name="Haiminen N."/>
            <person name="Iii D.L."/>
            <person name="Cornejo O."/>
            <person name="Findley S.D."/>
            <person name="Zheng P."/>
            <person name="Utro F."/>
            <person name="Royaert S."/>
            <person name="Saski C."/>
            <person name="Jenkins J."/>
            <person name="Podicheti R."/>
            <person name="Zhao M."/>
            <person name="Scheffler B.E."/>
            <person name="Stack J.C."/>
            <person name="Feltus F.A."/>
            <person name="Mustiga G.M."/>
            <person name="Amores F."/>
            <person name="Phillips W."/>
            <person name="Marelli J.P."/>
            <person name="May G.D."/>
            <person name="Shapiro H."/>
            <person name="Ma J."/>
            <person name="Bustamante C.D."/>
            <person name="Schnell R.J."/>
            <person name="Main D."/>
            <person name="Gilbert D."/>
            <person name="Parida L."/>
            <person name="Kuhn D.N."/>
        </authorList>
    </citation>
    <scope>NUCLEOTIDE SEQUENCE [LARGE SCALE GENOMIC DNA]</scope>
    <source>
        <strain evidence="10">cv. Matina 1-6</strain>
    </source>
</reference>
<dbReference type="InterPro" id="IPR002100">
    <property type="entry name" value="TF_MADSbox"/>
</dbReference>
<dbReference type="InterPro" id="IPR036879">
    <property type="entry name" value="TF_MADSbox_sf"/>
</dbReference>
<dbReference type="Gene3D" id="3.40.1810.10">
    <property type="entry name" value="Transcription factor, MADS-box"/>
    <property type="match status" value="1"/>
</dbReference>
<dbReference type="GO" id="GO:0046983">
    <property type="term" value="F:protein dimerization activity"/>
    <property type="evidence" value="ECO:0007669"/>
    <property type="project" value="InterPro"/>
</dbReference>
<evidence type="ECO:0000256" key="3">
    <source>
        <dbReference type="ARBA" id="ARBA00023125"/>
    </source>
</evidence>
<keyword evidence="6" id="KW-0175">Coiled coil</keyword>
<feature type="domain" description="K-box" evidence="8">
    <location>
        <begin position="78"/>
        <end position="168"/>
    </location>
</feature>
<feature type="coiled-coil region" evidence="6">
    <location>
        <begin position="141"/>
        <end position="171"/>
    </location>
</feature>
<evidence type="ECO:0000256" key="2">
    <source>
        <dbReference type="ARBA" id="ARBA00023015"/>
    </source>
</evidence>
<evidence type="ECO:0000259" key="7">
    <source>
        <dbReference type="PROSITE" id="PS50066"/>
    </source>
</evidence>
<dbReference type="Pfam" id="PF00319">
    <property type="entry name" value="SRF-TF"/>
    <property type="match status" value="1"/>
</dbReference>
<dbReference type="FunCoup" id="A0A061E619">
    <property type="interactions" value="160"/>
</dbReference>
<keyword evidence="3" id="KW-0238">DNA-binding</keyword>
<evidence type="ECO:0000313" key="9">
    <source>
        <dbReference type="EMBL" id="EOX99786.1"/>
    </source>
</evidence>
<dbReference type="PROSITE" id="PS50066">
    <property type="entry name" value="MADS_BOX_2"/>
    <property type="match status" value="1"/>
</dbReference>
<dbReference type="PRINTS" id="PR00404">
    <property type="entry name" value="MADSDOMAIN"/>
</dbReference>
<feature type="domain" description="MADS-box" evidence="7">
    <location>
        <begin position="1"/>
        <end position="61"/>
    </location>
</feature>
<dbReference type="FunFam" id="3.40.1810.10:FF:000003">
    <property type="entry name" value="MADS-box transcription factor MADS-MC"/>
    <property type="match status" value="1"/>
</dbReference>
<dbReference type="InterPro" id="IPR050142">
    <property type="entry name" value="MADS-box/MEF2_TF"/>
</dbReference>
<evidence type="ECO:0000313" key="10">
    <source>
        <dbReference type="Proteomes" id="UP000026915"/>
    </source>
</evidence>
<dbReference type="InterPro" id="IPR002487">
    <property type="entry name" value="TF_Kbox"/>
</dbReference>
<dbReference type="Proteomes" id="UP000026915">
    <property type="component" value="Chromosome 2"/>
</dbReference>
<dbReference type="EMBL" id="CM001880">
    <property type="protein sequence ID" value="EOX99786.1"/>
    <property type="molecule type" value="Genomic_DNA"/>
</dbReference>